<name>A0A0N9I8S6_9PSEU</name>
<feature type="compositionally biased region" description="Polar residues" evidence="1">
    <location>
        <begin position="57"/>
        <end position="78"/>
    </location>
</feature>
<proteinExistence type="predicted"/>
<keyword evidence="2" id="KW-1133">Transmembrane helix</keyword>
<feature type="transmembrane region" description="Helical" evidence="2">
    <location>
        <begin position="85"/>
        <end position="104"/>
    </location>
</feature>
<organism evidence="3 4">
    <name type="scientific">Kibdelosporangium phytohabitans</name>
    <dbReference type="NCBI Taxonomy" id="860235"/>
    <lineage>
        <taxon>Bacteria</taxon>
        <taxon>Bacillati</taxon>
        <taxon>Actinomycetota</taxon>
        <taxon>Actinomycetes</taxon>
        <taxon>Pseudonocardiales</taxon>
        <taxon>Pseudonocardiaceae</taxon>
        <taxon>Kibdelosporangium</taxon>
    </lineage>
</organism>
<feature type="region of interest" description="Disordered" evidence="1">
    <location>
        <begin position="54"/>
        <end position="78"/>
    </location>
</feature>
<evidence type="ECO:0000256" key="1">
    <source>
        <dbReference type="SAM" id="MobiDB-lite"/>
    </source>
</evidence>
<sequence>MSAPTVDEGLVHRVRVLLAEAEAEGRPRPGRPTLTRLTGATDHQVRKVLAALEKPSASESTNVDQTLTASTSNPMTPVLTRQSRPWPLILIGLAAAVAVWGGWVDLGQLTGFGMVQPLPGLFDKLRINTAIVLPLGIEAYGGYALRTWLSSASLSDRTRLFARWSAIASLVVGATAQVASHLMRAAHLTSAPPLVTVLVACVPVLVLGLATGLATLVKRDTGAGGEG</sequence>
<dbReference type="RefSeq" id="WP_054294237.1">
    <property type="nucleotide sequence ID" value="NZ_CP012752.1"/>
</dbReference>
<evidence type="ECO:0000313" key="4">
    <source>
        <dbReference type="Proteomes" id="UP000063699"/>
    </source>
</evidence>
<dbReference type="EMBL" id="CP012752">
    <property type="protein sequence ID" value="ALG12342.1"/>
    <property type="molecule type" value="Genomic_DNA"/>
</dbReference>
<feature type="transmembrane region" description="Helical" evidence="2">
    <location>
        <begin position="161"/>
        <end position="182"/>
    </location>
</feature>
<dbReference type="STRING" id="860235.AOZ06_40680"/>
<dbReference type="AlphaFoldDB" id="A0A0N9I8S6"/>
<dbReference type="OrthoDB" id="3685088at2"/>
<evidence type="ECO:0000256" key="2">
    <source>
        <dbReference type="SAM" id="Phobius"/>
    </source>
</evidence>
<protein>
    <submittedName>
        <fullName evidence="3">Uncharacterized protein</fullName>
    </submittedName>
</protein>
<keyword evidence="4" id="KW-1185">Reference proteome</keyword>
<dbReference type="KEGG" id="kphy:AOZ06_40680"/>
<dbReference type="Proteomes" id="UP000063699">
    <property type="component" value="Chromosome"/>
</dbReference>
<feature type="transmembrane region" description="Helical" evidence="2">
    <location>
        <begin position="127"/>
        <end position="149"/>
    </location>
</feature>
<gene>
    <name evidence="3" type="ORF">AOZ06_40680</name>
</gene>
<keyword evidence="2" id="KW-0812">Transmembrane</keyword>
<accession>A0A0N9I8S6</accession>
<keyword evidence="2" id="KW-0472">Membrane</keyword>
<feature type="transmembrane region" description="Helical" evidence="2">
    <location>
        <begin position="194"/>
        <end position="217"/>
    </location>
</feature>
<evidence type="ECO:0000313" key="3">
    <source>
        <dbReference type="EMBL" id="ALG12342.1"/>
    </source>
</evidence>
<reference evidence="3 4" key="1">
    <citation type="submission" date="2015-07" db="EMBL/GenBank/DDBJ databases">
        <title>Genome sequencing of Kibdelosporangium phytohabitans.</title>
        <authorList>
            <person name="Qin S."/>
            <person name="Xing K."/>
        </authorList>
    </citation>
    <scope>NUCLEOTIDE SEQUENCE [LARGE SCALE GENOMIC DNA]</scope>
    <source>
        <strain evidence="3 4">KLBMP1111</strain>
    </source>
</reference>